<evidence type="ECO:0000256" key="5">
    <source>
        <dbReference type="ARBA" id="ARBA00022982"/>
    </source>
</evidence>
<evidence type="ECO:0000256" key="9">
    <source>
        <dbReference type="ARBA" id="ARBA00023136"/>
    </source>
</evidence>
<keyword evidence="7" id="KW-0560">Oxidoreductase</keyword>
<dbReference type="Pfam" id="PF08022">
    <property type="entry name" value="FAD_binding_8"/>
    <property type="match status" value="1"/>
</dbReference>
<evidence type="ECO:0000256" key="1">
    <source>
        <dbReference type="ARBA" id="ARBA00004141"/>
    </source>
</evidence>
<evidence type="ECO:0000256" key="4">
    <source>
        <dbReference type="ARBA" id="ARBA00022692"/>
    </source>
</evidence>
<feature type="transmembrane region" description="Helical" evidence="10">
    <location>
        <begin position="100"/>
        <end position="121"/>
    </location>
</feature>
<evidence type="ECO:0000259" key="11">
    <source>
        <dbReference type="PROSITE" id="PS51384"/>
    </source>
</evidence>
<evidence type="ECO:0000313" key="12">
    <source>
        <dbReference type="EMBL" id="KAH8691898.1"/>
    </source>
</evidence>
<dbReference type="CDD" id="cd06186">
    <property type="entry name" value="NOX_Duox_like_FAD_NADP"/>
    <property type="match status" value="1"/>
</dbReference>
<keyword evidence="5" id="KW-0249">Electron transport</keyword>
<keyword evidence="3" id="KW-0813">Transport</keyword>
<keyword evidence="6 10" id="KW-1133">Transmembrane helix</keyword>
<evidence type="ECO:0000256" key="10">
    <source>
        <dbReference type="SAM" id="Phobius"/>
    </source>
</evidence>
<protein>
    <recommendedName>
        <fullName evidence="11">FAD-binding FR-type domain-containing protein</fullName>
    </recommendedName>
</protein>
<evidence type="ECO:0000256" key="7">
    <source>
        <dbReference type="ARBA" id="ARBA00023002"/>
    </source>
</evidence>
<dbReference type="SUPFAM" id="SSF52343">
    <property type="entry name" value="Ferredoxin reductase-like, C-terminal NADP-linked domain"/>
    <property type="match status" value="1"/>
</dbReference>
<feature type="transmembrane region" description="Helical" evidence="10">
    <location>
        <begin position="68"/>
        <end position="88"/>
    </location>
</feature>
<organism evidence="12 13">
    <name type="scientific">Talaromyces proteolyticus</name>
    <dbReference type="NCBI Taxonomy" id="1131652"/>
    <lineage>
        <taxon>Eukaryota</taxon>
        <taxon>Fungi</taxon>
        <taxon>Dikarya</taxon>
        <taxon>Ascomycota</taxon>
        <taxon>Pezizomycotina</taxon>
        <taxon>Eurotiomycetes</taxon>
        <taxon>Eurotiomycetidae</taxon>
        <taxon>Eurotiales</taxon>
        <taxon>Trichocomaceae</taxon>
        <taxon>Talaromyces</taxon>
        <taxon>Talaromyces sect. Bacilispori</taxon>
    </lineage>
</organism>
<dbReference type="GO" id="GO:0015677">
    <property type="term" value="P:copper ion import"/>
    <property type="evidence" value="ECO:0007669"/>
    <property type="project" value="TreeGrafter"/>
</dbReference>
<feature type="transmembrane region" description="Helical" evidence="10">
    <location>
        <begin position="128"/>
        <end position="146"/>
    </location>
</feature>
<keyword evidence="8" id="KW-0406">Ion transport</keyword>
<gene>
    <name evidence="12" type="ORF">BGW36DRAFT_283658</name>
</gene>
<dbReference type="GO" id="GO:0000293">
    <property type="term" value="F:ferric-chelate reductase activity"/>
    <property type="evidence" value="ECO:0007669"/>
    <property type="project" value="UniProtKB-ARBA"/>
</dbReference>
<comment type="similarity">
    <text evidence="2">Belongs to the ferric reductase (FRE) family.</text>
</comment>
<sequence>PLRATFIISYIVITAGLNAVGVHNISEASSRAAKISLLNLVPLFVCSHEGGPHYFGISLDIYRILHRIISTVAFLEAFTHVVLQGVIYIIQSQQVDLRDTATVCGVTSIALLILIFVLSAFKSHLYELFAKVHALCALALLIVIWKHVDGRSPMAIRYLYGSALVYGVTVFFQLVRILYRNFTLSQRGECIIKSRGRSAIIHVTPARPWKVRAGQRINICVPGASLLSIFQMHPFVIAWWDDDDQGRQSLSLLVQPRSGLTRKFNELHMIGKYFTVIDGPYGPDKSGGLVRDLGDYGHVFMVATGIGIAAQIPYIKELLEGHRHGLVRTQKITLIWQSDMNQDYDGAQDWIQKLVTQDSGYKLHVFLFDTSRSASPKDPRFHGEHKLIKAWGGEASWEQKLLEEMDNQVGTMLI</sequence>
<feature type="non-terminal residue" evidence="12">
    <location>
        <position position="1"/>
    </location>
</feature>
<dbReference type="Proteomes" id="UP001201262">
    <property type="component" value="Unassembled WGS sequence"/>
</dbReference>
<dbReference type="EMBL" id="JAJTJA010000011">
    <property type="protein sequence ID" value="KAH8691898.1"/>
    <property type="molecule type" value="Genomic_DNA"/>
</dbReference>
<keyword evidence="9 10" id="KW-0472">Membrane</keyword>
<feature type="non-terminal residue" evidence="12">
    <location>
        <position position="414"/>
    </location>
</feature>
<dbReference type="PANTHER" id="PTHR32361">
    <property type="entry name" value="FERRIC/CUPRIC REDUCTASE TRANSMEMBRANE COMPONENT"/>
    <property type="match status" value="1"/>
</dbReference>
<reference evidence="12" key="1">
    <citation type="submission" date="2021-12" db="EMBL/GenBank/DDBJ databases">
        <title>Convergent genome expansion in fungi linked to evolution of root-endophyte symbiosis.</title>
        <authorList>
            <consortium name="DOE Joint Genome Institute"/>
            <person name="Ke Y.-H."/>
            <person name="Bonito G."/>
            <person name="Liao H.-L."/>
            <person name="Looney B."/>
            <person name="Rojas-Flechas A."/>
            <person name="Nash J."/>
            <person name="Hameed K."/>
            <person name="Schadt C."/>
            <person name="Martin F."/>
            <person name="Crous P.W."/>
            <person name="Miettinen O."/>
            <person name="Magnuson J.K."/>
            <person name="Labbe J."/>
            <person name="Jacobson D."/>
            <person name="Doktycz M.J."/>
            <person name="Veneault-Fourrey C."/>
            <person name="Kuo A."/>
            <person name="Mondo S."/>
            <person name="Calhoun S."/>
            <person name="Riley R."/>
            <person name="Ohm R."/>
            <person name="LaButti K."/>
            <person name="Andreopoulos B."/>
            <person name="Pangilinan J."/>
            <person name="Nolan M."/>
            <person name="Tritt A."/>
            <person name="Clum A."/>
            <person name="Lipzen A."/>
            <person name="Daum C."/>
            <person name="Barry K."/>
            <person name="Grigoriev I.V."/>
            <person name="Vilgalys R."/>
        </authorList>
    </citation>
    <scope>NUCLEOTIDE SEQUENCE</scope>
    <source>
        <strain evidence="12">PMI_201</strain>
    </source>
</reference>
<comment type="subcellular location">
    <subcellularLocation>
        <location evidence="1">Membrane</location>
        <topology evidence="1">Multi-pass membrane protein</topology>
    </subcellularLocation>
</comment>
<dbReference type="InterPro" id="IPR013121">
    <property type="entry name" value="Fe_red_NAD-bd_6"/>
</dbReference>
<evidence type="ECO:0000256" key="2">
    <source>
        <dbReference type="ARBA" id="ARBA00006278"/>
    </source>
</evidence>
<dbReference type="Gene3D" id="3.40.50.80">
    <property type="entry name" value="Nucleotide-binding domain of ferredoxin-NADP reductase (FNR) module"/>
    <property type="match status" value="1"/>
</dbReference>
<dbReference type="Pfam" id="PF08030">
    <property type="entry name" value="NAD_binding_6"/>
    <property type="match status" value="1"/>
</dbReference>
<evidence type="ECO:0000313" key="13">
    <source>
        <dbReference type="Proteomes" id="UP001201262"/>
    </source>
</evidence>
<accession>A0AAD4KJQ7</accession>
<keyword evidence="13" id="KW-1185">Reference proteome</keyword>
<dbReference type="InterPro" id="IPR017927">
    <property type="entry name" value="FAD-bd_FR_type"/>
</dbReference>
<dbReference type="RefSeq" id="XP_046067895.1">
    <property type="nucleotide sequence ID" value="XM_046210226.1"/>
</dbReference>
<dbReference type="PANTHER" id="PTHR32361:SF26">
    <property type="entry name" value="FAD-BINDING 8 DOMAIN-CONTAINING PROTEIN-RELATED"/>
    <property type="match status" value="1"/>
</dbReference>
<name>A0AAD4KJQ7_9EURO</name>
<dbReference type="Pfam" id="PF01794">
    <property type="entry name" value="Ferric_reduct"/>
    <property type="match status" value="1"/>
</dbReference>
<dbReference type="GO" id="GO:0006826">
    <property type="term" value="P:iron ion transport"/>
    <property type="evidence" value="ECO:0007669"/>
    <property type="project" value="TreeGrafter"/>
</dbReference>
<evidence type="ECO:0000256" key="8">
    <source>
        <dbReference type="ARBA" id="ARBA00023065"/>
    </source>
</evidence>
<dbReference type="InterPro" id="IPR013130">
    <property type="entry name" value="Fe3_Rdtase_TM_dom"/>
</dbReference>
<keyword evidence="4 10" id="KW-0812">Transmembrane</keyword>
<dbReference type="AlphaFoldDB" id="A0AAD4KJQ7"/>
<dbReference type="GO" id="GO:0005886">
    <property type="term" value="C:plasma membrane"/>
    <property type="evidence" value="ECO:0007669"/>
    <property type="project" value="TreeGrafter"/>
</dbReference>
<dbReference type="InterPro" id="IPR013112">
    <property type="entry name" value="FAD-bd_8"/>
</dbReference>
<feature type="transmembrane region" description="Helical" evidence="10">
    <location>
        <begin position="6"/>
        <end position="25"/>
    </location>
</feature>
<dbReference type="InterPro" id="IPR039261">
    <property type="entry name" value="FNR_nucleotide-bd"/>
</dbReference>
<evidence type="ECO:0000256" key="3">
    <source>
        <dbReference type="ARBA" id="ARBA00022448"/>
    </source>
</evidence>
<dbReference type="GeneID" id="70240513"/>
<feature type="domain" description="FAD-binding FR-type" evidence="11">
    <location>
        <begin position="177"/>
        <end position="287"/>
    </location>
</feature>
<dbReference type="GO" id="GO:0006879">
    <property type="term" value="P:intracellular iron ion homeostasis"/>
    <property type="evidence" value="ECO:0007669"/>
    <property type="project" value="TreeGrafter"/>
</dbReference>
<feature type="transmembrane region" description="Helical" evidence="10">
    <location>
        <begin position="158"/>
        <end position="179"/>
    </location>
</feature>
<proteinExistence type="inferred from homology"/>
<evidence type="ECO:0000256" key="6">
    <source>
        <dbReference type="ARBA" id="ARBA00022989"/>
    </source>
</evidence>
<dbReference type="PROSITE" id="PS51384">
    <property type="entry name" value="FAD_FR"/>
    <property type="match status" value="1"/>
</dbReference>
<dbReference type="InterPro" id="IPR051410">
    <property type="entry name" value="Ferric/Cupric_Reductase"/>
</dbReference>
<comment type="caution">
    <text evidence="12">The sequence shown here is derived from an EMBL/GenBank/DDBJ whole genome shotgun (WGS) entry which is preliminary data.</text>
</comment>